<organism evidence="2 4">
    <name type="scientific">Verticillium dahliae</name>
    <name type="common">Verticillium wilt</name>
    <dbReference type="NCBI Taxonomy" id="27337"/>
    <lineage>
        <taxon>Eukaryota</taxon>
        <taxon>Fungi</taxon>
        <taxon>Dikarya</taxon>
        <taxon>Ascomycota</taxon>
        <taxon>Pezizomycotina</taxon>
        <taxon>Sordariomycetes</taxon>
        <taxon>Hypocreomycetidae</taxon>
        <taxon>Glomerellales</taxon>
        <taxon>Plectosphaerellaceae</taxon>
        <taxon>Verticillium</taxon>
    </lineage>
</organism>
<dbReference type="Proteomes" id="UP000236305">
    <property type="component" value="Unassembled WGS sequence"/>
</dbReference>
<name>A0A2J8CKR7_VERDA</name>
<protein>
    <submittedName>
        <fullName evidence="2">Uncharacterized protein</fullName>
    </submittedName>
</protein>
<proteinExistence type="predicted"/>
<evidence type="ECO:0000313" key="4">
    <source>
        <dbReference type="Proteomes" id="UP000288725"/>
    </source>
</evidence>
<reference evidence="2 4" key="2">
    <citation type="submission" date="2018-12" db="EMBL/GenBank/DDBJ databases">
        <title>Genome of Verticillium dahliae isolate Getta Getta.</title>
        <authorList>
            <person name="Gardiner D.M."/>
        </authorList>
    </citation>
    <scope>NUCLEOTIDE SEQUENCE [LARGE SCALE GENOMIC DNA]</scope>
    <source>
        <strain evidence="2 4">Getta Getta</strain>
    </source>
</reference>
<comment type="caution">
    <text evidence="2">The sequence shown here is derived from an EMBL/GenBank/DDBJ whole genome shotgun (WGS) entry which is preliminary data.</text>
</comment>
<dbReference type="AlphaFoldDB" id="A0A2J8CKR7"/>
<evidence type="ECO:0000313" key="2">
    <source>
        <dbReference type="EMBL" id="RXG46965.1"/>
    </source>
</evidence>
<dbReference type="EMBL" id="MPSH01000038">
    <property type="protein sequence ID" value="PNH28082.1"/>
    <property type="molecule type" value="Genomic_DNA"/>
</dbReference>
<dbReference type="OrthoDB" id="5030973at2759"/>
<accession>A0A2J8CKR7</accession>
<dbReference type="OMA" id="FHTQNDP"/>
<reference evidence="1 3" key="1">
    <citation type="submission" date="2017-12" db="EMBL/GenBank/DDBJ databases">
        <title>Comparative genomics yields insights into virulence evolution of Verticillium dahliae.</title>
        <authorList>
            <person name="Fan R."/>
            <person name="Armitage A.D."/>
            <person name="Cascant-Lopez E."/>
            <person name="Sobczyk M."/>
            <person name="Cockerton H.M."/>
            <person name="Harrison R.J."/>
        </authorList>
    </citation>
    <scope>NUCLEOTIDE SEQUENCE [LARGE SCALE GENOMIC DNA]</scope>
    <source>
        <strain evidence="1 3">12008</strain>
    </source>
</reference>
<sequence>MADEAISKDASELGLDETTETFDIDLFEGGDEQSGFHTKNDPSAPFQRTNVTNRKGAIDIKCNLVDVVHGKFDPDGDEYATLIVLLFRFDPRKRARRVAEAQISLVFDGLTEDDPRPVVEAISFDGRYSVAPTTQSESVTRGAEGTLGLSAIQGAELSGGLKVEKTVTRDMEHFTTVIGSVDLIGYNYGEPNCATWSLIENEARETGVPAAVRAGILLRRTEEEAKFKATIKIEVKADFKTSMERFFGGKPKDDPVLFDPAKKPTNKLMVYDTEDLGALDLEKVSDVTFLTVRDGAVKKIGSAQ</sequence>
<evidence type="ECO:0000313" key="3">
    <source>
        <dbReference type="Proteomes" id="UP000236305"/>
    </source>
</evidence>
<gene>
    <name evidence="1" type="ORF">BJF96_g8607</name>
    <name evidence="2" type="ORF">VDGE_06120</name>
</gene>
<dbReference type="EMBL" id="RSDZ01000042">
    <property type="protein sequence ID" value="RXG46965.1"/>
    <property type="molecule type" value="Genomic_DNA"/>
</dbReference>
<dbReference type="Proteomes" id="UP000288725">
    <property type="component" value="Chromosome 8"/>
</dbReference>
<evidence type="ECO:0000313" key="1">
    <source>
        <dbReference type="EMBL" id="PNH28082.1"/>
    </source>
</evidence>